<name>A0A9X7G716_BACCE</name>
<dbReference type="Pfam" id="PF02771">
    <property type="entry name" value="Acyl-CoA_dh_N"/>
    <property type="match status" value="1"/>
</dbReference>
<evidence type="ECO:0000256" key="1">
    <source>
        <dbReference type="ARBA" id="ARBA00001974"/>
    </source>
</evidence>
<reference evidence="12 14" key="1">
    <citation type="submission" date="2017-09" db="EMBL/GenBank/DDBJ databases">
        <title>Large-scale bioinformatics analysis of Bacillus genomes uncovers conserved roles of natural products in bacterial physiology.</title>
        <authorList>
            <consortium name="Agbiome Team Llc"/>
            <person name="Bleich R.M."/>
            <person name="Grubbs K.J."/>
            <person name="Santa Maria K.C."/>
            <person name="Allen S.E."/>
            <person name="Farag S."/>
            <person name="Shank E.A."/>
            <person name="Bowers A."/>
        </authorList>
    </citation>
    <scope>NUCLEOTIDE SEQUENCE [LARGE SCALE GENOMIC DNA]</scope>
    <source>
        <strain evidence="12 14">AFS060282</strain>
    </source>
</reference>
<dbReference type="PIRSF" id="PIRSF016578">
    <property type="entry name" value="HsaA"/>
    <property type="match status" value="1"/>
</dbReference>
<evidence type="ECO:0000256" key="7">
    <source>
        <dbReference type="ARBA" id="ARBA00067585"/>
    </source>
</evidence>
<dbReference type="Gene3D" id="2.40.110.10">
    <property type="entry name" value="Butyryl-CoA Dehydrogenase, subunit A, domain 2"/>
    <property type="match status" value="1"/>
</dbReference>
<dbReference type="RefSeq" id="WP_050822179.1">
    <property type="nucleotide sequence ID" value="NZ_CP016595.1"/>
</dbReference>
<dbReference type="InterPro" id="IPR006089">
    <property type="entry name" value="Acyl-CoA_DH_CS"/>
</dbReference>
<dbReference type="Gene3D" id="1.20.140.10">
    <property type="entry name" value="Butyryl-CoA Dehydrogenase, subunit A, domain 3"/>
    <property type="match status" value="1"/>
</dbReference>
<evidence type="ECO:0000313" key="15">
    <source>
        <dbReference type="Proteomes" id="UP000464780"/>
    </source>
</evidence>
<dbReference type="PANTHER" id="PTHR43884">
    <property type="entry name" value="ACYL-COA DEHYDROGENASE"/>
    <property type="match status" value="1"/>
</dbReference>
<dbReference type="FunFam" id="1.20.140.10:FF:000004">
    <property type="entry name" value="Acyl-CoA dehydrogenase FadE25"/>
    <property type="match status" value="1"/>
</dbReference>
<dbReference type="PANTHER" id="PTHR43884:SF41">
    <property type="entry name" value="ACYL-COA DEHYDROGENASE"/>
    <property type="match status" value="1"/>
</dbReference>
<evidence type="ECO:0000256" key="5">
    <source>
        <dbReference type="ARBA" id="ARBA00023002"/>
    </source>
</evidence>
<dbReference type="EMBL" id="CP028009">
    <property type="protein sequence ID" value="QHV43683.1"/>
    <property type="molecule type" value="Genomic_DNA"/>
</dbReference>
<proteinExistence type="inferred from homology"/>
<organism evidence="12 14">
    <name type="scientific">Bacillus cereus</name>
    <dbReference type="NCBI Taxonomy" id="1396"/>
    <lineage>
        <taxon>Bacteria</taxon>
        <taxon>Bacillati</taxon>
        <taxon>Bacillota</taxon>
        <taxon>Bacilli</taxon>
        <taxon>Bacillales</taxon>
        <taxon>Bacillaceae</taxon>
        <taxon>Bacillus</taxon>
        <taxon>Bacillus cereus group</taxon>
    </lineage>
</organism>
<dbReference type="InterPro" id="IPR046373">
    <property type="entry name" value="Acyl-CoA_Oxase/DH_mid-dom_sf"/>
</dbReference>
<dbReference type="PROSITE" id="PS00072">
    <property type="entry name" value="ACYL_COA_DH_1"/>
    <property type="match status" value="1"/>
</dbReference>
<dbReference type="CDD" id="cd01158">
    <property type="entry name" value="SCAD_SBCAD"/>
    <property type="match status" value="1"/>
</dbReference>
<dbReference type="Gene3D" id="1.10.540.10">
    <property type="entry name" value="Acyl-CoA dehydrogenase/oxidase, N-terminal domain"/>
    <property type="match status" value="1"/>
</dbReference>
<dbReference type="FunFam" id="2.40.110.10:FF:000001">
    <property type="entry name" value="Acyl-CoA dehydrogenase, mitochondrial"/>
    <property type="match status" value="1"/>
</dbReference>
<evidence type="ECO:0000256" key="8">
    <source>
        <dbReference type="RuleBase" id="RU362125"/>
    </source>
</evidence>
<keyword evidence="5 8" id="KW-0560">Oxidoreductase</keyword>
<dbReference type="EMBL" id="NVDQ01000029">
    <property type="protein sequence ID" value="PFV05291.1"/>
    <property type="molecule type" value="Genomic_DNA"/>
</dbReference>
<dbReference type="GO" id="GO:0050660">
    <property type="term" value="F:flavin adenine dinucleotide binding"/>
    <property type="evidence" value="ECO:0007669"/>
    <property type="project" value="InterPro"/>
</dbReference>
<comment type="catalytic activity">
    <reaction evidence="6">
        <text>a 2,3-saturated acyl-CoA + A = a 2,3-dehydroacyl-CoA + AH2</text>
        <dbReference type="Rhea" id="RHEA:48608"/>
        <dbReference type="ChEBI" id="CHEBI:13193"/>
        <dbReference type="ChEBI" id="CHEBI:17499"/>
        <dbReference type="ChEBI" id="CHEBI:60015"/>
        <dbReference type="ChEBI" id="CHEBI:65111"/>
    </reaction>
</comment>
<evidence type="ECO:0000256" key="4">
    <source>
        <dbReference type="ARBA" id="ARBA00022827"/>
    </source>
</evidence>
<dbReference type="GO" id="GO:0003995">
    <property type="term" value="F:acyl-CoA dehydrogenase activity"/>
    <property type="evidence" value="ECO:0007669"/>
    <property type="project" value="InterPro"/>
</dbReference>
<comment type="cofactor">
    <cofactor evidence="1 8">
        <name>FAD</name>
        <dbReference type="ChEBI" id="CHEBI:57692"/>
    </cofactor>
</comment>
<evidence type="ECO:0000313" key="12">
    <source>
        <dbReference type="EMBL" id="PFV05291.1"/>
    </source>
</evidence>
<dbReference type="InterPro" id="IPR009075">
    <property type="entry name" value="AcylCo_DH/oxidase_C"/>
</dbReference>
<dbReference type="Proteomes" id="UP000464780">
    <property type="component" value="Chromosome"/>
</dbReference>
<sequence>MHFKLSEEHEMIRKMVRDFAKNEVAPTAAERDEEERFDRELFDQMAELGLTGIPWPEEYGGIGSDYLAYVIAIEELSRVCASTGVTLSAHTSLAGWPIFKFGTEEQKQKFLRPMAEGKKIGAYGLTEPGSGSDAGGMKTIAKRDGDHYILNGSKIFITNGGIADIYVVFALTDPESKQRGTSAFIVESDTPGFSVGKKESKLGIRSSPTTEIMFEDCRIPVENLLGGEGQGFKVAMQTLDGGRNGIAAQAVGIAQGALDASVEYARERHQFGKPIAAQQGIGFKLADMATDVEAARLLTYQAAWLESEGLPYGKESAMSKVFAGDTAMKVTTEAVQVFGGYGYTKDYPVERYMRDAKITQIYEGTQEIQRLVISRMLTK</sequence>
<dbReference type="InterPro" id="IPR036250">
    <property type="entry name" value="AcylCo_DH-like_C"/>
</dbReference>
<evidence type="ECO:0000259" key="9">
    <source>
        <dbReference type="Pfam" id="PF00441"/>
    </source>
</evidence>
<evidence type="ECO:0000259" key="11">
    <source>
        <dbReference type="Pfam" id="PF02771"/>
    </source>
</evidence>
<dbReference type="InterPro" id="IPR006091">
    <property type="entry name" value="Acyl-CoA_Oxase/DH_mid-dom"/>
</dbReference>
<gene>
    <name evidence="13" type="primary">acdA</name>
    <name evidence="13" type="ORF">C1N66_11375</name>
    <name evidence="12" type="ORF">COK98_18665</name>
</gene>
<evidence type="ECO:0000259" key="10">
    <source>
        <dbReference type="Pfam" id="PF02770"/>
    </source>
</evidence>
<dbReference type="AlphaFoldDB" id="A0A9X7G716"/>
<dbReference type="Pfam" id="PF00441">
    <property type="entry name" value="Acyl-CoA_dh_1"/>
    <property type="match status" value="1"/>
</dbReference>
<evidence type="ECO:0000313" key="13">
    <source>
        <dbReference type="EMBL" id="QHV43683.1"/>
    </source>
</evidence>
<dbReference type="InterPro" id="IPR037069">
    <property type="entry name" value="AcylCoA_DH/ox_N_sf"/>
</dbReference>
<accession>A0A9X7G716</accession>
<keyword evidence="4 8" id="KW-0274">FAD</keyword>
<dbReference type="InterPro" id="IPR009100">
    <property type="entry name" value="AcylCoA_DH/oxidase_NM_dom_sf"/>
</dbReference>
<keyword evidence="3 8" id="KW-0285">Flavoprotein</keyword>
<dbReference type="SUPFAM" id="SSF56645">
    <property type="entry name" value="Acyl-CoA dehydrogenase NM domain-like"/>
    <property type="match status" value="1"/>
</dbReference>
<comment type="similarity">
    <text evidence="2 8">Belongs to the acyl-CoA dehydrogenase family.</text>
</comment>
<dbReference type="Pfam" id="PF02770">
    <property type="entry name" value="Acyl-CoA_dh_M"/>
    <property type="match status" value="1"/>
</dbReference>
<evidence type="ECO:0000256" key="6">
    <source>
        <dbReference type="ARBA" id="ARBA00052546"/>
    </source>
</evidence>
<evidence type="ECO:0000256" key="2">
    <source>
        <dbReference type="ARBA" id="ARBA00009347"/>
    </source>
</evidence>
<dbReference type="SUPFAM" id="SSF47203">
    <property type="entry name" value="Acyl-CoA dehydrogenase C-terminal domain-like"/>
    <property type="match status" value="1"/>
</dbReference>
<feature type="domain" description="Acyl-CoA dehydrogenase/oxidase N-terminal" evidence="11">
    <location>
        <begin position="6"/>
        <end position="118"/>
    </location>
</feature>
<evidence type="ECO:0000313" key="14">
    <source>
        <dbReference type="Proteomes" id="UP000226257"/>
    </source>
</evidence>
<dbReference type="InterPro" id="IPR013786">
    <property type="entry name" value="AcylCoA_DH/ox_N"/>
</dbReference>
<feature type="domain" description="Acyl-CoA oxidase/dehydrogenase middle" evidence="10">
    <location>
        <begin position="122"/>
        <end position="217"/>
    </location>
</feature>
<dbReference type="FunFam" id="1.10.540.10:FF:000002">
    <property type="entry name" value="Acyl-CoA dehydrogenase FadE19"/>
    <property type="match status" value="1"/>
</dbReference>
<feature type="domain" description="Acyl-CoA dehydrogenase/oxidase C-terminal" evidence="9">
    <location>
        <begin position="229"/>
        <end position="376"/>
    </location>
</feature>
<dbReference type="PROSITE" id="PS00073">
    <property type="entry name" value="ACYL_COA_DH_2"/>
    <property type="match status" value="1"/>
</dbReference>
<reference evidence="13 15" key="2">
    <citation type="submission" date="2018-03" db="EMBL/GenBank/DDBJ databases">
        <title>The complete genome of bacterial strain SGAir0260.</title>
        <authorList>
            <person name="Schuster S.C."/>
        </authorList>
    </citation>
    <scope>NUCLEOTIDE SEQUENCE [LARGE SCALE GENOMIC DNA]</scope>
    <source>
        <strain evidence="13 15">SGAir0260</strain>
    </source>
</reference>
<evidence type="ECO:0000256" key="3">
    <source>
        <dbReference type="ARBA" id="ARBA00022630"/>
    </source>
</evidence>
<protein>
    <recommendedName>
        <fullName evidence="7">Acyl-CoA dehydrogenase</fullName>
    </recommendedName>
</protein>
<dbReference type="Proteomes" id="UP000226257">
    <property type="component" value="Unassembled WGS sequence"/>
</dbReference>